<keyword evidence="12" id="KW-1185">Reference proteome</keyword>
<evidence type="ECO:0000256" key="7">
    <source>
        <dbReference type="ARBA" id="ARBA00023141"/>
    </source>
</evidence>
<evidence type="ECO:0000256" key="9">
    <source>
        <dbReference type="HAMAP-Rule" id="MF_00135"/>
    </source>
</evidence>
<dbReference type="EC" id="5.3.1.24" evidence="3 9"/>
<dbReference type="RefSeq" id="WP_015045527.1">
    <property type="nucleotide sequence ID" value="NC_018868.3"/>
</dbReference>
<keyword evidence="8 9" id="KW-0413">Isomerase</keyword>
<evidence type="ECO:0000256" key="8">
    <source>
        <dbReference type="ARBA" id="ARBA00023235"/>
    </source>
</evidence>
<accession>K4KE86</accession>
<dbReference type="InterPro" id="IPR001240">
    <property type="entry name" value="PRAI_dom"/>
</dbReference>
<dbReference type="OrthoDB" id="9796196at2"/>
<dbReference type="NCBIfam" id="NF002298">
    <property type="entry name" value="PRK01222.1-4"/>
    <property type="match status" value="1"/>
</dbReference>
<dbReference type="PANTHER" id="PTHR42894">
    <property type="entry name" value="N-(5'-PHOSPHORIBOSYL)ANTHRANILATE ISOMERASE"/>
    <property type="match status" value="1"/>
</dbReference>
<feature type="domain" description="N-(5'phosphoribosyl) anthranilate isomerase (PRAI)" evidence="10">
    <location>
        <begin position="10"/>
        <end position="204"/>
    </location>
</feature>
<dbReference type="InterPro" id="IPR013785">
    <property type="entry name" value="Aldolase_TIM"/>
</dbReference>
<proteinExistence type="inferred from homology"/>
<comment type="similarity">
    <text evidence="9">Belongs to the TrpF family.</text>
</comment>
<dbReference type="KEGG" id="saga:M5M_00595"/>
<dbReference type="STRING" id="1117647.M5M_00595"/>
<dbReference type="CDD" id="cd00405">
    <property type="entry name" value="PRAI"/>
    <property type="match status" value="1"/>
</dbReference>
<evidence type="ECO:0000256" key="5">
    <source>
        <dbReference type="ARBA" id="ARBA00022605"/>
    </source>
</evidence>
<keyword evidence="7 9" id="KW-0057">Aromatic amino acid biosynthesis</keyword>
<dbReference type="GO" id="GO:0004640">
    <property type="term" value="F:phosphoribosylanthranilate isomerase activity"/>
    <property type="evidence" value="ECO:0007669"/>
    <property type="project" value="UniProtKB-UniRule"/>
</dbReference>
<dbReference type="PANTHER" id="PTHR42894:SF1">
    <property type="entry name" value="N-(5'-PHOSPHORIBOSYL)ANTHRANILATE ISOMERASE"/>
    <property type="match status" value="1"/>
</dbReference>
<evidence type="ECO:0000256" key="2">
    <source>
        <dbReference type="ARBA" id="ARBA00004664"/>
    </source>
</evidence>
<gene>
    <name evidence="9" type="primary">trpF</name>
    <name evidence="11" type="ordered locus">M5M_00595</name>
</gene>
<organism evidence="11 12">
    <name type="scientific">Simiduia agarivorans (strain DSM 21679 / JCM 13881 / BCRC 17597 / SA1)</name>
    <dbReference type="NCBI Taxonomy" id="1117647"/>
    <lineage>
        <taxon>Bacteria</taxon>
        <taxon>Pseudomonadati</taxon>
        <taxon>Pseudomonadota</taxon>
        <taxon>Gammaproteobacteria</taxon>
        <taxon>Cellvibrionales</taxon>
        <taxon>Cellvibrionaceae</taxon>
        <taxon>Simiduia</taxon>
    </lineage>
</organism>
<evidence type="ECO:0000256" key="4">
    <source>
        <dbReference type="ARBA" id="ARBA00022272"/>
    </source>
</evidence>
<dbReference type="eggNOG" id="COG0135">
    <property type="taxonomic scope" value="Bacteria"/>
</dbReference>
<dbReference type="HAMAP" id="MF_00135">
    <property type="entry name" value="PRAI"/>
    <property type="match status" value="1"/>
</dbReference>
<evidence type="ECO:0000256" key="1">
    <source>
        <dbReference type="ARBA" id="ARBA00001164"/>
    </source>
</evidence>
<dbReference type="EMBL" id="CP003746">
    <property type="protein sequence ID" value="AFU97354.1"/>
    <property type="molecule type" value="Genomic_DNA"/>
</dbReference>
<dbReference type="SUPFAM" id="SSF51366">
    <property type="entry name" value="Ribulose-phoshate binding barrel"/>
    <property type="match status" value="1"/>
</dbReference>
<keyword evidence="5 9" id="KW-0028">Amino-acid biosynthesis</keyword>
<dbReference type="HOGENOM" id="CLU_076364_2_0_6"/>
<evidence type="ECO:0000259" key="10">
    <source>
        <dbReference type="Pfam" id="PF00697"/>
    </source>
</evidence>
<dbReference type="InterPro" id="IPR011060">
    <property type="entry name" value="RibuloseP-bd_barrel"/>
</dbReference>
<evidence type="ECO:0000256" key="3">
    <source>
        <dbReference type="ARBA" id="ARBA00012572"/>
    </source>
</evidence>
<evidence type="ECO:0000313" key="11">
    <source>
        <dbReference type="EMBL" id="AFU97354.1"/>
    </source>
</evidence>
<evidence type="ECO:0000256" key="6">
    <source>
        <dbReference type="ARBA" id="ARBA00022822"/>
    </source>
</evidence>
<dbReference type="Pfam" id="PF00697">
    <property type="entry name" value="PRAI"/>
    <property type="match status" value="1"/>
</dbReference>
<dbReference type="Proteomes" id="UP000000466">
    <property type="component" value="Chromosome"/>
</dbReference>
<dbReference type="InterPro" id="IPR044643">
    <property type="entry name" value="TrpF_fam"/>
</dbReference>
<comment type="pathway">
    <text evidence="2 9">Amino-acid biosynthesis; L-tryptophan biosynthesis; L-tryptophan from chorismate: step 3/5.</text>
</comment>
<protein>
    <recommendedName>
        <fullName evidence="4 9">N-(5'-phosphoribosyl)anthranilate isomerase</fullName>
        <shortName evidence="9">PRAI</shortName>
        <ecNumber evidence="3 9">5.3.1.24</ecNumber>
    </recommendedName>
</protein>
<evidence type="ECO:0000313" key="12">
    <source>
        <dbReference type="Proteomes" id="UP000000466"/>
    </source>
</evidence>
<dbReference type="Gene3D" id="3.20.20.70">
    <property type="entry name" value="Aldolase class I"/>
    <property type="match status" value="1"/>
</dbReference>
<reference evidence="11 12" key="1">
    <citation type="journal article" date="2013" name="Genome Announc.">
        <title>Complete genome sequence of Simiduia agarivorans SA1(T), a marine bacterium able to degrade a variety of polysaccharides.</title>
        <authorList>
            <person name="Lin S.Y."/>
            <person name="Shieh W.Y."/>
            <person name="Chen J.S."/>
            <person name="Tang S.L."/>
        </authorList>
    </citation>
    <scope>NUCLEOTIDE SEQUENCE [LARGE SCALE GENOMIC DNA]</scope>
    <source>
        <strain evidence="12">DSM 21679 / JCM 13881 / BCRC 17597 / SA1</strain>
    </source>
</reference>
<name>K4KE86_SIMAS</name>
<keyword evidence="6 9" id="KW-0822">Tryptophan biosynthesis</keyword>
<dbReference type="UniPathway" id="UPA00035">
    <property type="reaction ID" value="UER00042"/>
</dbReference>
<dbReference type="AlphaFoldDB" id="K4KE86"/>
<comment type="catalytic activity">
    <reaction evidence="1 9">
        <text>N-(5-phospho-beta-D-ribosyl)anthranilate = 1-(2-carboxyphenylamino)-1-deoxy-D-ribulose 5-phosphate</text>
        <dbReference type="Rhea" id="RHEA:21540"/>
        <dbReference type="ChEBI" id="CHEBI:18277"/>
        <dbReference type="ChEBI" id="CHEBI:58613"/>
        <dbReference type="EC" id="5.3.1.24"/>
    </reaction>
</comment>
<dbReference type="GO" id="GO:0000162">
    <property type="term" value="P:L-tryptophan biosynthetic process"/>
    <property type="evidence" value="ECO:0007669"/>
    <property type="project" value="UniProtKB-UniRule"/>
</dbReference>
<sequence length="215" mass="22555">MYPNSRTRIKVCGLTQPDNALAVEACGVDAIGLVFYAASKRAVTPEQAAKIGEVLGPLTHRVGLFVDPEPALVEAVLSTGHITSLQFHGDEPEAFCRRFGVPYFKALRMRPGLDCEQAIAAYPSASGFLLDAFQPGQPGGTGERFDWSRVPSHCGRPLILAGGLNPDNVAQAIRQTNVYGVDLSGGVESAPGVKDVARVRALVAAVAAADAARSG</sequence>